<protein>
    <submittedName>
        <fullName evidence="1">Uncharacterized protein</fullName>
    </submittedName>
</protein>
<gene>
    <name evidence="1" type="ORF">ZIOFF_061464</name>
</gene>
<sequence>MTLLIKHLVCLIKKTWRGSPAFSGYWSRWPSLNSLLHAALQFQQEVIICYTIIGSRSLFKLDKEVLVPNDTVQIMNGDEVFQEGKSERMDFEINDYPGSGANDHHTPKPPE</sequence>
<evidence type="ECO:0000313" key="1">
    <source>
        <dbReference type="EMBL" id="KAG6478032.1"/>
    </source>
</evidence>
<comment type="caution">
    <text evidence="1">The sequence shown here is derived from an EMBL/GenBank/DDBJ whole genome shotgun (WGS) entry which is preliminary data.</text>
</comment>
<accession>A0A8J5KCN5</accession>
<evidence type="ECO:0000313" key="2">
    <source>
        <dbReference type="Proteomes" id="UP000734854"/>
    </source>
</evidence>
<dbReference type="EMBL" id="JACMSC010000017">
    <property type="protein sequence ID" value="KAG6478032.1"/>
    <property type="molecule type" value="Genomic_DNA"/>
</dbReference>
<keyword evidence="2" id="KW-1185">Reference proteome</keyword>
<dbReference type="OrthoDB" id="784973at2759"/>
<dbReference type="Proteomes" id="UP000734854">
    <property type="component" value="Unassembled WGS sequence"/>
</dbReference>
<dbReference type="PANTHER" id="PTHR33474:SF2">
    <property type="entry name" value="TRANSMEMBRANE PROTEIN"/>
    <property type="match status" value="1"/>
</dbReference>
<reference evidence="1 2" key="1">
    <citation type="submission" date="2020-08" db="EMBL/GenBank/DDBJ databases">
        <title>Plant Genome Project.</title>
        <authorList>
            <person name="Zhang R.-G."/>
        </authorList>
    </citation>
    <scope>NUCLEOTIDE SEQUENCE [LARGE SCALE GENOMIC DNA]</scope>
    <source>
        <tissue evidence="1">Rhizome</tissue>
    </source>
</reference>
<dbReference type="PANTHER" id="PTHR33474">
    <property type="entry name" value="TRANSMEMBRANE PROTEIN"/>
    <property type="match status" value="1"/>
</dbReference>
<name>A0A8J5KCN5_ZINOF</name>
<organism evidence="1 2">
    <name type="scientific">Zingiber officinale</name>
    <name type="common">Ginger</name>
    <name type="synonym">Amomum zingiber</name>
    <dbReference type="NCBI Taxonomy" id="94328"/>
    <lineage>
        <taxon>Eukaryota</taxon>
        <taxon>Viridiplantae</taxon>
        <taxon>Streptophyta</taxon>
        <taxon>Embryophyta</taxon>
        <taxon>Tracheophyta</taxon>
        <taxon>Spermatophyta</taxon>
        <taxon>Magnoliopsida</taxon>
        <taxon>Liliopsida</taxon>
        <taxon>Zingiberales</taxon>
        <taxon>Zingiberaceae</taxon>
        <taxon>Zingiber</taxon>
    </lineage>
</organism>
<proteinExistence type="predicted"/>
<dbReference type="AlphaFoldDB" id="A0A8J5KCN5"/>